<evidence type="ECO:0000313" key="2">
    <source>
        <dbReference type="Proteomes" id="UP000433652"/>
    </source>
</evidence>
<dbReference type="Proteomes" id="UP000433652">
    <property type="component" value="Unassembled WGS sequence"/>
</dbReference>
<protein>
    <submittedName>
        <fullName evidence="1">Uncharacterized protein</fullName>
    </submittedName>
</protein>
<evidence type="ECO:0000313" key="1">
    <source>
        <dbReference type="EMBL" id="MXO57946.1"/>
    </source>
</evidence>
<accession>A0A6I4SSK1</accession>
<reference evidence="1 2" key="1">
    <citation type="submission" date="2019-12" db="EMBL/GenBank/DDBJ databases">
        <title>Genomic-based taxomic classification of the family Erythrobacteraceae.</title>
        <authorList>
            <person name="Xu L."/>
        </authorList>
    </citation>
    <scope>NUCLEOTIDE SEQUENCE [LARGE SCALE GENOMIC DNA]</scope>
    <source>
        <strain evidence="1 2">MCCC 1K01500</strain>
    </source>
</reference>
<sequence>MTEEAPQSSGSWRGPLQIYCPKCKEFQRARSLRIPRPLGEGKRKWFFVKEPDIAWFRRKRHCTKCGKEFLTGEVNEELIEELLRLRQREKKRKVSSYTKASRDVRSGRKWLRTKGDDIPLELCRELVAGSAWWLTHSSGSPVHAPRHADRLQKRYCGYCVKFGANSFAAGRALAKARDYAVTVFEQAAEGNLPSERKIRQRLRAIPSDCVLNVNLDFYDHYPTNGVGELVFGAQAIDVNDCERILMRVTGLEDLIAEHKRIDKED</sequence>
<comment type="caution">
    <text evidence="1">The sequence shown here is derived from an EMBL/GenBank/DDBJ whole genome shotgun (WGS) entry which is preliminary data.</text>
</comment>
<keyword evidence="2" id="KW-1185">Reference proteome</keyword>
<proteinExistence type="predicted"/>
<organism evidence="1 2">
    <name type="scientific">Croceibacterium salegens</name>
    <dbReference type="NCBI Taxonomy" id="1737568"/>
    <lineage>
        <taxon>Bacteria</taxon>
        <taxon>Pseudomonadati</taxon>
        <taxon>Pseudomonadota</taxon>
        <taxon>Alphaproteobacteria</taxon>
        <taxon>Sphingomonadales</taxon>
        <taxon>Erythrobacteraceae</taxon>
        <taxon>Croceibacterium</taxon>
    </lineage>
</organism>
<dbReference type="EMBL" id="WTYM01000008">
    <property type="protein sequence ID" value="MXO57946.1"/>
    <property type="molecule type" value="Genomic_DNA"/>
</dbReference>
<dbReference type="AlphaFoldDB" id="A0A6I4SSK1"/>
<dbReference type="OrthoDB" id="7064214at2"/>
<gene>
    <name evidence="1" type="ORF">GRI89_00085</name>
</gene>
<dbReference type="RefSeq" id="WP_159791244.1">
    <property type="nucleotide sequence ID" value="NZ_WTYM01000008.1"/>
</dbReference>
<name>A0A6I4SSK1_9SPHN</name>